<gene>
    <name evidence="3" type="ORF">RRG08_062771</name>
</gene>
<keyword evidence="2" id="KW-1133">Transmembrane helix</keyword>
<keyword evidence="2" id="KW-0472">Membrane</keyword>
<organism evidence="3 4">
    <name type="scientific">Elysia crispata</name>
    <name type="common">lettuce slug</name>
    <dbReference type="NCBI Taxonomy" id="231223"/>
    <lineage>
        <taxon>Eukaryota</taxon>
        <taxon>Metazoa</taxon>
        <taxon>Spiralia</taxon>
        <taxon>Lophotrochozoa</taxon>
        <taxon>Mollusca</taxon>
        <taxon>Gastropoda</taxon>
        <taxon>Heterobranchia</taxon>
        <taxon>Euthyneura</taxon>
        <taxon>Panpulmonata</taxon>
        <taxon>Sacoglossa</taxon>
        <taxon>Placobranchoidea</taxon>
        <taxon>Plakobranchidae</taxon>
        <taxon>Elysia</taxon>
    </lineage>
</organism>
<keyword evidence="4" id="KW-1185">Reference proteome</keyword>
<feature type="transmembrane region" description="Helical" evidence="2">
    <location>
        <begin position="211"/>
        <end position="233"/>
    </location>
</feature>
<dbReference type="AlphaFoldDB" id="A0AAE0Z0L9"/>
<feature type="compositionally biased region" description="Basic and acidic residues" evidence="1">
    <location>
        <begin position="44"/>
        <end position="62"/>
    </location>
</feature>
<evidence type="ECO:0000256" key="1">
    <source>
        <dbReference type="SAM" id="MobiDB-lite"/>
    </source>
</evidence>
<accession>A0AAE0Z0L9</accession>
<keyword evidence="2" id="KW-0812">Transmembrane</keyword>
<name>A0AAE0Z0L9_9GAST</name>
<dbReference type="EMBL" id="JAWDGP010004959">
    <property type="protein sequence ID" value="KAK3760733.1"/>
    <property type="molecule type" value="Genomic_DNA"/>
</dbReference>
<sequence length="396" mass="43826">TKAWGPGAIRATHATIARLVCSGRRTECSHCSGTYYHGSNNCPTKKDNEHNEHDKTKAPTDRRRIKTIQIGNVRRNEEEDTRTETEESRLTIDEKRKTSTDASDTKDHRPGEEDNADDPDNTETDGSCDQGCKPGYQGRFCSETCRIGKYGPGCNTTCSDQCVGQHNPCHHIDGSCYLGCEQDDQSAMCRGTRVKHRSDEGTGHKSPSISLTLFAVVVFVIVIAAAAIIGFLVSRLRMTKRHRPRSSPPEDCSARIELVQVENPSLAPQHGALSRRGSNQHYEPVELSPLNCRPNDNDFEQYATPLDMERELGEYEMPLALNIKQSGLSEHSGQDFNEKIIAAHSKQCESPTGCSSQEIQENKGTSGLYCNTDPLPSGHKRRGIKETETATPKIQI</sequence>
<proteinExistence type="predicted"/>
<feature type="compositionally biased region" description="Acidic residues" evidence="1">
    <location>
        <begin position="113"/>
        <end position="123"/>
    </location>
</feature>
<reference evidence="3" key="1">
    <citation type="journal article" date="2023" name="G3 (Bethesda)">
        <title>A reference genome for the long-term kleptoplast-retaining sea slug Elysia crispata morphotype clarki.</title>
        <authorList>
            <person name="Eastman K.E."/>
            <person name="Pendleton A.L."/>
            <person name="Shaikh M.A."/>
            <person name="Suttiyut T."/>
            <person name="Ogas R."/>
            <person name="Tomko P."/>
            <person name="Gavelis G."/>
            <person name="Widhalm J.R."/>
            <person name="Wisecaver J.H."/>
        </authorList>
    </citation>
    <scope>NUCLEOTIDE SEQUENCE</scope>
    <source>
        <strain evidence="3">ECLA1</strain>
    </source>
</reference>
<comment type="caution">
    <text evidence="3">The sequence shown here is derived from an EMBL/GenBank/DDBJ whole genome shotgun (WGS) entry which is preliminary data.</text>
</comment>
<protein>
    <submittedName>
        <fullName evidence="3">Uncharacterized protein</fullName>
    </submittedName>
</protein>
<feature type="region of interest" description="Disordered" evidence="1">
    <location>
        <begin position="39"/>
        <end position="128"/>
    </location>
</feature>
<evidence type="ECO:0000313" key="3">
    <source>
        <dbReference type="EMBL" id="KAK3760733.1"/>
    </source>
</evidence>
<feature type="region of interest" description="Disordered" evidence="1">
    <location>
        <begin position="365"/>
        <end position="396"/>
    </location>
</feature>
<dbReference type="Gene3D" id="2.170.300.10">
    <property type="entry name" value="Tie2 ligand-binding domain superfamily"/>
    <property type="match status" value="1"/>
</dbReference>
<dbReference type="Proteomes" id="UP001283361">
    <property type="component" value="Unassembled WGS sequence"/>
</dbReference>
<evidence type="ECO:0000256" key="2">
    <source>
        <dbReference type="SAM" id="Phobius"/>
    </source>
</evidence>
<feature type="non-terminal residue" evidence="3">
    <location>
        <position position="396"/>
    </location>
</feature>
<evidence type="ECO:0000313" key="4">
    <source>
        <dbReference type="Proteomes" id="UP001283361"/>
    </source>
</evidence>
<feature type="compositionally biased region" description="Basic and acidic residues" evidence="1">
    <location>
        <begin position="74"/>
        <end position="112"/>
    </location>
</feature>